<dbReference type="PANTHER" id="PTHR38471:SF2">
    <property type="entry name" value="FOUR HELIX BUNDLE PROTEIN"/>
    <property type="match status" value="1"/>
</dbReference>
<reference evidence="1" key="1">
    <citation type="submission" date="2020-07" db="EMBL/GenBank/DDBJ databases">
        <title>Huge and variable diversity of episymbiotic CPR bacteria and DPANN archaea in groundwater ecosystems.</title>
        <authorList>
            <person name="He C.Y."/>
            <person name="Keren R."/>
            <person name="Whittaker M."/>
            <person name="Farag I.F."/>
            <person name="Doudna J."/>
            <person name="Cate J.H.D."/>
            <person name="Banfield J.F."/>
        </authorList>
    </citation>
    <scope>NUCLEOTIDE SEQUENCE</scope>
    <source>
        <strain evidence="1">NC_groundwater_972_Pr1_S-0.2um_49_27</strain>
    </source>
</reference>
<dbReference type="Pfam" id="PF05635">
    <property type="entry name" value="23S_rRNA_IVP"/>
    <property type="match status" value="1"/>
</dbReference>
<organism evidence="1 2">
    <name type="scientific">Candidatus Sungiibacteriota bacterium</name>
    <dbReference type="NCBI Taxonomy" id="2750080"/>
    <lineage>
        <taxon>Bacteria</taxon>
        <taxon>Candidatus Sungiibacteriota</taxon>
    </lineage>
</organism>
<dbReference type="NCBIfam" id="TIGR02436">
    <property type="entry name" value="four helix bundle protein"/>
    <property type="match status" value="1"/>
</dbReference>
<sequence>MATGLENLKIYQMSKYLELKVHEITKDFPRDELYRSVDQLRRSSSSVSNNIAEAYNKNSIKQKCQILRDIAISEAEETESNLRRCGDKDLLNKETAGTIADGYIELKKAIYGYIRFLNRAQLVN</sequence>
<gene>
    <name evidence="1" type="ORF">HY220_00140</name>
</gene>
<dbReference type="EMBL" id="JACQCQ010000002">
    <property type="protein sequence ID" value="MBI3627149.1"/>
    <property type="molecule type" value="Genomic_DNA"/>
</dbReference>
<dbReference type="AlphaFoldDB" id="A0A9D6LMC9"/>
<evidence type="ECO:0000313" key="1">
    <source>
        <dbReference type="EMBL" id="MBI3627149.1"/>
    </source>
</evidence>
<dbReference type="PANTHER" id="PTHR38471">
    <property type="entry name" value="FOUR HELIX BUNDLE PROTEIN"/>
    <property type="match status" value="1"/>
</dbReference>
<dbReference type="InterPro" id="IPR036583">
    <property type="entry name" value="23S_rRNA_IVS_sf"/>
</dbReference>
<proteinExistence type="predicted"/>
<dbReference type="SUPFAM" id="SSF158446">
    <property type="entry name" value="IVS-encoded protein-like"/>
    <property type="match status" value="1"/>
</dbReference>
<dbReference type="InterPro" id="IPR012657">
    <property type="entry name" value="23S_rRNA-intervening_sequence"/>
</dbReference>
<dbReference type="Proteomes" id="UP000808388">
    <property type="component" value="Unassembled WGS sequence"/>
</dbReference>
<accession>A0A9D6LMC9</accession>
<protein>
    <submittedName>
        <fullName evidence="1">Four helix bundle protein</fullName>
    </submittedName>
</protein>
<name>A0A9D6LMC9_9BACT</name>
<comment type="caution">
    <text evidence="1">The sequence shown here is derived from an EMBL/GenBank/DDBJ whole genome shotgun (WGS) entry which is preliminary data.</text>
</comment>
<evidence type="ECO:0000313" key="2">
    <source>
        <dbReference type="Proteomes" id="UP000808388"/>
    </source>
</evidence>
<dbReference type="Gene3D" id="1.20.1440.60">
    <property type="entry name" value="23S rRNA-intervening sequence"/>
    <property type="match status" value="1"/>
</dbReference>